<evidence type="ECO:0000256" key="11">
    <source>
        <dbReference type="ARBA" id="ARBA00023136"/>
    </source>
</evidence>
<dbReference type="OrthoDB" id="9805142at2"/>
<dbReference type="PROSITE" id="PS51085">
    <property type="entry name" value="2FE2S_FER_2"/>
    <property type="match status" value="1"/>
</dbReference>
<dbReference type="Pfam" id="PF10588">
    <property type="entry name" value="NADH-G_4Fe-4S_3"/>
    <property type="match status" value="1"/>
</dbReference>
<evidence type="ECO:0000259" key="13">
    <source>
        <dbReference type="PROSITE" id="PS51085"/>
    </source>
</evidence>
<evidence type="ECO:0000256" key="3">
    <source>
        <dbReference type="ARBA" id="ARBA00005404"/>
    </source>
</evidence>
<name>A0A2Z4GHD4_9BACT</name>
<evidence type="ECO:0000256" key="5">
    <source>
        <dbReference type="ARBA" id="ARBA00022714"/>
    </source>
</evidence>
<dbReference type="FunFam" id="3.30.70.20:FF:000002">
    <property type="entry name" value="NADH-ubiquinone oxidoreductase 75 kDa subunit"/>
    <property type="match status" value="1"/>
</dbReference>
<dbReference type="InterPro" id="IPR050123">
    <property type="entry name" value="Prok_molybdopt-oxidoreductase"/>
</dbReference>
<dbReference type="AlphaFoldDB" id="A0A2Z4GHD4"/>
<dbReference type="KEGG" id="als:DJ013_21400"/>
<dbReference type="Gene3D" id="3.30.70.20">
    <property type="match status" value="1"/>
</dbReference>
<dbReference type="EMBL" id="CP029480">
    <property type="protein sequence ID" value="AWW00602.1"/>
    <property type="molecule type" value="Genomic_DNA"/>
</dbReference>
<keyword evidence="7" id="KW-1278">Translocase</keyword>
<dbReference type="PANTHER" id="PTHR43105:SF10">
    <property type="entry name" value="NADH-QUINONE OXIDOREDUCTASE SUBUNIT G"/>
    <property type="match status" value="1"/>
</dbReference>
<accession>A0A2Z4GHD4</accession>
<keyword evidence="6" id="KW-0479">Metal-binding</keyword>
<dbReference type="PANTHER" id="PTHR43105">
    <property type="entry name" value="RESPIRATORY NITRATE REDUCTASE"/>
    <property type="match status" value="1"/>
</dbReference>
<feature type="domain" description="4Fe-4S His(Cys)3-ligated-type" evidence="14">
    <location>
        <begin position="93"/>
        <end position="132"/>
    </location>
</feature>
<dbReference type="GO" id="GO:0046872">
    <property type="term" value="F:metal ion binding"/>
    <property type="evidence" value="ECO:0007669"/>
    <property type="project" value="UniProtKB-KW"/>
</dbReference>
<comment type="cofactor">
    <cofactor evidence="1">
        <name>[4Fe-4S] cluster</name>
        <dbReference type="ChEBI" id="CHEBI:49883"/>
    </cofactor>
</comment>
<evidence type="ECO:0000313" key="16">
    <source>
        <dbReference type="Proteomes" id="UP000249873"/>
    </source>
</evidence>
<keyword evidence="16" id="KW-1185">Reference proteome</keyword>
<dbReference type="GO" id="GO:0016491">
    <property type="term" value="F:oxidoreductase activity"/>
    <property type="evidence" value="ECO:0007669"/>
    <property type="project" value="InterPro"/>
</dbReference>
<keyword evidence="10" id="KW-0520">NAD</keyword>
<dbReference type="InterPro" id="IPR001041">
    <property type="entry name" value="2Fe-2S_ferredoxin-type"/>
</dbReference>
<comment type="cofactor">
    <cofactor evidence="12">
        <name>[2Fe-2S] cluster</name>
        <dbReference type="ChEBI" id="CHEBI:190135"/>
    </cofactor>
</comment>
<dbReference type="GO" id="GO:0051539">
    <property type="term" value="F:4 iron, 4 sulfur cluster binding"/>
    <property type="evidence" value="ECO:0007669"/>
    <property type="project" value="UniProtKB-KW"/>
</dbReference>
<evidence type="ECO:0000256" key="8">
    <source>
        <dbReference type="ARBA" id="ARBA00023004"/>
    </source>
</evidence>
<comment type="subcellular location">
    <subcellularLocation>
        <location evidence="2">Membrane</location>
    </subcellularLocation>
</comment>
<dbReference type="Gene3D" id="3.10.20.740">
    <property type="match status" value="1"/>
</dbReference>
<dbReference type="GO" id="GO:0016020">
    <property type="term" value="C:membrane"/>
    <property type="evidence" value="ECO:0007669"/>
    <property type="project" value="UniProtKB-SubCell"/>
</dbReference>
<sequence>MENNIKVTIDGVETEVPQGTTILQAARQIGPEVAPPAMCYYKPLEKSGGKCRACLVKVVQGSEKDKRPMPKLVASCITPAQDGMVVENYTNEEVVDTRKGIVEFLLINHPLDCPVCDQAGECHLQDFSFKHGTETQRFEEDRRTFEKEDLGPNIKLNMNRCILCYRCVHTADQITDGRCHGVMNRGDHAEISTYIGQAIDNDFSGNMIDVCPVGALTDKTYRFKNRVWFTKPMDAHRDCDKCCGEVHLWYKGEEIIRVTGRKNQWGEVDEFICNTCRFDKKETADWTIEGPAVMTRHSVTSANKYRKDLIAKPSFAVDYAKHHYKKINDDRPYDKNLKEIKASEDYKALMEQNKDFKLLEE</sequence>
<dbReference type="FunFam" id="3.10.20.740:FF:000004">
    <property type="entry name" value="NADH-quinone oxidoreductase"/>
    <property type="match status" value="1"/>
</dbReference>
<dbReference type="PROSITE" id="PS51839">
    <property type="entry name" value="4FE4S_HC3"/>
    <property type="match status" value="1"/>
</dbReference>
<feature type="domain" description="2Fe-2S ferredoxin-type" evidence="13">
    <location>
        <begin position="3"/>
        <end position="92"/>
    </location>
</feature>
<comment type="similarity">
    <text evidence="3">Belongs to the complex I 75 kDa subunit family.</text>
</comment>
<evidence type="ECO:0000256" key="1">
    <source>
        <dbReference type="ARBA" id="ARBA00001966"/>
    </source>
</evidence>
<protein>
    <submittedName>
        <fullName evidence="15">Fe-S-binding domain-containing protein</fullName>
    </submittedName>
</protein>
<dbReference type="InterPro" id="IPR036010">
    <property type="entry name" value="2Fe-2S_ferredoxin-like_sf"/>
</dbReference>
<keyword evidence="9" id="KW-0411">Iron-sulfur</keyword>
<evidence type="ECO:0000256" key="4">
    <source>
        <dbReference type="ARBA" id="ARBA00022485"/>
    </source>
</evidence>
<dbReference type="InterPro" id="IPR054351">
    <property type="entry name" value="NADH_UbQ_OxRdtase_ferredoxin"/>
</dbReference>
<evidence type="ECO:0000259" key="14">
    <source>
        <dbReference type="PROSITE" id="PS51839"/>
    </source>
</evidence>
<evidence type="ECO:0000256" key="6">
    <source>
        <dbReference type="ARBA" id="ARBA00022723"/>
    </source>
</evidence>
<reference evidence="15 16" key="1">
    <citation type="submission" date="2018-05" db="EMBL/GenBank/DDBJ databases">
        <title>Complete genome sequence of Arcticibacterium luteifluviistationis SM1504T, a cytophagaceae bacterium isolated from Arctic surface seawater.</title>
        <authorList>
            <person name="Li Y."/>
            <person name="Qin Q.-L."/>
        </authorList>
    </citation>
    <scope>NUCLEOTIDE SEQUENCE [LARGE SCALE GENOMIC DNA]</scope>
    <source>
        <strain evidence="15 16">SM1504</strain>
    </source>
</reference>
<dbReference type="InterPro" id="IPR019574">
    <property type="entry name" value="NADH_UbQ_OxRdtase_Gsu_4Fe4S-bd"/>
</dbReference>
<dbReference type="SUPFAM" id="SSF54862">
    <property type="entry name" value="4Fe-4S ferredoxins"/>
    <property type="match status" value="1"/>
</dbReference>
<dbReference type="Proteomes" id="UP000249873">
    <property type="component" value="Chromosome"/>
</dbReference>
<gene>
    <name evidence="15" type="ORF">DJ013_21400</name>
</gene>
<keyword evidence="4" id="KW-0004">4Fe-4S</keyword>
<evidence type="ECO:0000256" key="9">
    <source>
        <dbReference type="ARBA" id="ARBA00023014"/>
    </source>
</evidence>
<dbReference type="SUPFAM" id="SSF54292">
    <property type="entry name" value="2Fe-2S ferredoxin-like"/>
    <property type="match status" value="1"/>
</dbReference>
<proteinExistence type="inferred from homology"/>
<dbReference type="GO" id="GO:0051537">
    <property type="term" value="F:2 iron, 2 sulfur cluster binding"/>
    <property type="evidence" value="ECO:0007669"/>
    <property type="project" value="UniProtKB-KW"/>
</dbReference>
<organism evidence="15 16">
    <name type="scientific">Arcticibacterium luteifluviistationis</name>
    <dbReference type="NCBI Taxonomy" id="1784714"/>
    <lineage>
        <taxon>Bacteria</taxon>
        <taxon>Pseudomonadati</taxon>
        <taxon>Bacteroidota</taxon>
        <taxon>Cytophagia</taxon>
        <taxon>Cytophagales</taxon>
        <taxon>Leadbetterellaceae</taxon>
        <taxon>Arcticibacterium</taxon>
    </lineage>
</organism>
<dbReference type="SMART" id="SM00929">
    <property type="entry name" value="NADH-G_4Fe-4S_3"/>
    <property type="match status" value="1"/>
</dbReference>
<dbReference type="RefSeq" id="WP_111373968.1">
    <property type="nucleotide sequence ID" value="NZ_CP029480.1"/>
</dbReference>
<evidence type="ECO:0000256" key="12">
    <source>
        <dbReference type="ARBA" id="ARBA00034078"/>
    </source>
</evidence>
<evidence type="ECO:0000256" key="7">
    <source>
        <dbReference type="ARBA" id="ARBA00022967"/>
    </source>
</evidence>
<evidence type="ECO:0000256" key="2">
    <source>
        <dbReference type="ARBA" id="ARBA00004370"/>
    </source>
</evidence>
<dbReference type="Pfam" id="PF13510">
    <property type="entry name" value="Fer2_4"/>
    <property type="match status" value="1"/>
</dbReference>
<keyword evidence="8" id="KW-0408">Iron</keyword>
<keyword evidence="11" id="KW-0472">Membrane</keyword>
<keyword evidence="5" id="KW-0001">2Fe-2S</keyword>
<dbReference type="Pfam" id="PF22117">
    <property type="entry name" value="Fer4_Nqo3"/>
    <property type="match status" value="1"/>
</dbReference>
<evidence type="ECO:0000256" key="10">
    <source>
        <dbReference type="ARBA" id="ARBA00023027"/>
    </source>
</evidence>
<evidence type="ECO:0000313" key="15">
    <source>
        <dbReference type="EMBL" id="AWW00602.1"/>
    </source>
</evidence>
<dbReference type="CDD" id="cd00207">
    <property type="entry name" value="fer2"/>
    <property type="match status" value="1"/>
</dbReference>